<reference evidence="2 3" key="1">
    <citation type="journal article" date="2014" name="Genome Announc.">
        <title>Draft Genome Sequence of Moraxella bovoculi Strain 237T (ATCC BAA-1259T) Isolated from a Calf with Infectious Bovine Keratoconjunctivitis.</title>
        <authorList>
            <person name="Calcutt M.J."/>
            <person name="Foecking M.F."/>
            <person name="Martin N.T."/>
            <person name="Mhlanga-Mutangadura T."/>
            <person name="Reilly T.J."/>
        </authorList>
    </citation>
    <scope>NUCLEOTIDE SEQUENCE [LARGE SCALE GENOMIC DNA]</scope>
    <source>
        <strain evidence="2 3">237</strain>
    </source>
</reference>
<keyword evidence="3" id="KW-1185">Reference proteome</keyword>
<dbReference type="AlphaFoldDB" id="A0A066UL94"/>
<gene>
    <name evidence="2" type="ORF">MBO_06364</name>
</gene>
<dbReference type="OrthoDB" id="9797508at2"/>
<dbReference type="InterPro" id="IPR003718">
    <property type="entry name" value="OsmC/Ohr_fam"/>
</dbReference>
<comment type="similarity">
    <text evidence="1">Belongs to the OsmC/Ohr family.</text>
</comment>
<evidence type="ECO:0000313" key="3">
    <source>
        <dbReference type="Proteomes" id="UP000035860"/>
    </source>
</evidence>
<dbReference type="InterPro" id="IPR019953">
    <property type="entry name" value="OHR"/>
</dbReference>
<organism evidence="2 3">
    <name type="scientific">Moraxella bovoculi 237</name>
    <dbReference type="NCBI Taxonomy" id="743974"/>
    <lineage>
        <taxon>Bacteria</taxon>
        <taxon>Pseudomonadati</taxon>
        <taxon>Pseudomonadota</taxon>
        <taxon>Gammaproteobacteria</taxon>
        <taxon>Moraxellales</taxon>
        <taxon>Moraxellaceae</taxon>
        <taxon>Moraxella</taxon>
    </lineage>
</organism>
<sequence>MAQIYSTTATAIGARNGTASLSDNATTFNLVSPGSGKDGVNPEQLFAVGYGACFDGALGLVKKAEGASFDSEVQVTINLSKEGDDNFFLSGNIHVIAKNTDIDADTLTRIVEKTHHVCPYSKAVAGNVDITLSSEIQ</sequence>
<protein>
    <submittedName>
        <fullName evidence="2">OsmC family protein</fullName>
    </submittedName>
</protein>
<dbReference type="GO" id="GO:0006979">
    <property type="term" value="P:response to oxidative stress"/>
    <property type="evidence" value="ECO:0007669"/>
    <property type="project" value="InterPro"/>
</dbReference>
<evidence type="ECO:0000256" key="1">
    <source>
        <dbReference type="ARBA" id="ARBA00007378"/>
    </source>
</evidence>
<dbReference type="Proteomes" id="UP000035860">
    <property type="component" value="Unassembled WGS sequence"/>
</dbReference>
<proteinExistence type="inferred from homology"/>
<dbReference type="eggNOG" id="COG1764">
    <property type="taxonomic scope" value="Bacteria"/>
</dbReference>
<dbReference type="Gene3D" id="3.30.300.20">
    <property type="match status" value="1"/>
</dbReference>
<dbReference type="PANTHER" id="PTHR33797:SF2">
    <property type="entry name" value="ORGANIC HYDROPEROXIDE RESISTANCE PROTEIN-LIKE"/>
    <property type="match status" value="1"/>
</dbReference>
<dbReference type="RefSeq" id="WP_036365737.1">
    <property type="nucleotide sequence ID" value="NZ_AOMT01000024.1"/>
</dbReference>
<dbReference type="InterPro" id="IPR015946">
    <property type="entry name" value="KH_dom-like_a/b"/>
</dbReference>
<accession>A0A066UL94</accession>
<dbReference type="InterPro" id="IPR036102">
    <property type="entry name" value="OsmC/Ohrsf"/>
</dbReference>
<dbReference type="PANTHER" id="PTHR33797">
    <property type="entry name" value="ORGANIC HYDROPEROXIDE RESISTANCE PROTEIN-LIKE"/>
    <property type="match status" value="1"/>
</dbReference>
<comment type="caution">
    <text evidence="2">The sequence shown here is derived from an EMBL/GenBank/DDBJ whole genome shotgun (WGS) entry which is preliminary data.</text>
</comment>
<name>A0A066UL94_9GAMM</name>
<dbReference type="NCBIfam" id="TIGR03561">
    <property type="entry name" value="organ_hyd_perox"/>
    <property type="match status" value="1"/>
</dbReference>
<dbReference type="SUPFAM" id="SSF82784">
    <property type="entry name" value="OsmC-like"/>
    <property type="match status" value="1"/>
</dbReference>
<evidence type="ECO:0000313" key="2">
    <source>
        <dbReference type="EMBL" id="KDN24993.1"/>
    </source>
</evidence>
<dbReference type="EMBL" id="AOMT01000024">
    <property type="protein sequence ID" value="KDN24993.1"/>
    <property type="molecule type" value="Genomic_DNA"/>
</dbReference>
<dbReference type="Pfam" id="PF02566">
    <property type="entry name" value="OsmC"/>
    <property type="match status" value="1"/>
</dbReference>